<dbReference type="HAMAP" id="MF_00368">
    <property type="entry name" value="Ribosomal_bL12"/>
    <property type="match status" value="1"/>
</dbReference>
<dbReference type="EMBL" id="HE978319">
    <property type="protein sequence ID" value="CCK70866.1"/>
    <property type="molecule type" value="Genomic_DNA"/>
</dbReference>
<dbReference type="GO" id="GO:0003735">
    <property type="term" value="F:structural constituent of ribosome"/>
    <property type="evidence" value="ECO:0007669"/>
    <property type="project" value="InterPro"/>
</dbReference>
<protein>
    <recommendedName>
        <fullName evidence="9">Ribosomal protein L7/L12 C-terminal domain-containing protein</fullName>
    </recommendedName>
</protein>
<feature type="region of interest" description="Disordered" evidence="4">
    <location>
        <begin position="94"/>
        <end position="114"/>
    </location>
</feature>
<gene>
    <name evidence="7" type="primary">KNAG0F01990</name>
    <name evidence="7" type="ordered locus">KNAG_0F01990</name>
</gene>
<dbReference type="GO" id="GO:0006412">
    <property type="term" value="P:translation"/>
    <property type="evidence" value="ECO:0007669"/>
    <property type="project" value="InterPro"/>
</dbReference>
<keyword evidence="2" id="KW-0689">Ribosomal protein</keyword>
<evidence type="ECO:0008006" key="9">
    <source>
        <dbReference type="Google" id="ProtNLM"/>
    </source>
</evidence>
<dbReference type="GO" id="GO:0005762">
    <property type="term" value="C:mitochondrial large ribosomal subunit"/>
    <property type="evidence" value="ECO:0007669"/>
    <property type="project" value="TreeGrafter"/>
</dbReference>
<dbReference type="InterPro" id="IPR000206">
    <property type="entry name" value="Ribosomal_bL12"/>
</dbReference>
<dbReference type="GeneID" id="34526581"/>
<name>J7S8D5_HUIN7</name>
<dbReference type="eggNOG" id="KOG1715">
    <property type="taxonomic scope" value="Eukaryota"/>
</dbReference>
<evidence type="ECO:0000259" key="6">
    <source>
        <dbReference type="Pfam" id="PF16320"/>
    </source>
</evidence>
<comment type="similarity">
    <text evidence="1">Belongs to the bacterial ribosomal protein bL12 family.</text>
</comment>
<reference evidence="7 8" key="1">
    <citation type="journal article" date="2011" name="Proc. Natl. Acad. Sci. U.S.A.">
        <title>Evolutionary erosion of yeast sex chromosomes by mating-type switching accidents.</title>
        <authorList>
            <person name="Gordon J.L."/>
            <person name="Armisen D."/>
            <person name="Proux-Wera E."/>
            <person name="Oheigeartaigh S.S."/>
            <person name="Byrne K.P."/>
            <person name="Wolfe K.H."/>
        </authorList>
    </citation>
    <scope>NUCLEOTIDE SEQUENCE [LARGE SCALE GENOMIC DNA]</scope>
    <source>
        <strain evidence="8">ATCC MYA-139 / BCRC 22969 / CBS 8797 / CCRC 22969 / KCTC 17520 / NBRC 10181 / NCYC 3082</strain>
    </source>
</reference>
<dbReference type="STRING" id="1071383.J7S8D5"/>
<evidence type="ECO:0000259" key="5">
    <source>
        <dbReference type="Pfam" id="PF00542"/>
    </source>
</evidence>
<evidence type="ECO:0000256" key="4">
    <source>
        <dbReference type="SAM" id="MobiDB-lite"/>
    </source>
</evidence>
<dbReference type="Gene3D" id="3.30.1390.10">
    <property type="match status" value="1"/>
</dbReference>
<keyword evidence="3" id="KW-0687">Ribonucleoprotein</keyword>
<reference evidence="8" key="2">
    <citation type="submission" date="2012-08" db="EMBL/GenBank/DDBJ databases">
        <title>Genome sequence of Kazachstania naganishii.</title>
        <authorList>
            <person name="Gordon J.L."/>
            <person name="Armisen D."/>
            <person name="Proux-Wera E."/>
            <person name="OhEigeartaigh S.S."/>
            <person name="Byrne K.P."/>
            <person name="Wolfe K.H."/>
        </authorList>
    </citation>
    <scope>NUCLEOTIDE SEQUENCE [LARGE SCALE GENOMIC DNA]</scope>
    <source>
        <strain evidence="8">ATCC MYA-139 / BCRC 22969 / CBS 8797 / CCRC 22969 / KCTC 17520 / NBRC 10181 / NCYC 3082</strain>
    </source>
</reference>
<dbReference type="PANTHER" id="PTHR45987:SF4">
    <property type="entry name" value="LARGE RIBOSOMAL SUBUNIT PROTEIN BL12M"/>
    <property type="match status" value="1"/>
</dbReference>
<accession>J7S8D5</accession>
<dbReference type="InterPro" id="IPR008932">
    <property type="entry name" value="Ribosomal_bL12_oligo"/>
</dbReference>
<dbReference type="GO" id="GO:0003729">
    <property type="term" value="F:mRNA binding"/>
    <property type="evidence" value="ECO:0007669"/>
    <property type="project" value="TreeGrafter"/>
</dbReference>
<feature type="domain" description="Large ribosomal subunit protein bL12 oligomerization" evidence="6">
    <location>
        <begin position="45"/>
        <end position="91"/>
    </location>
</feature>
<dbReference type="OMA" id="LEDKWGV"/>
<evidence type="ECO:0000256" key="1">
    <source>
        <dbReference type="ARBA" id="ARBA00007197"/>
    </source>
</evidence>
<dbReference type="InterPro" id="IPR036235">
    <property type="entry name" value="Ribosomal_bL12_oligo_N_sf"/>
</dbReference>
<dbReference type="HOGENOM" id="CLU_086499_0_1_1"/>
<dbReference type="PANTHER" id="PTHR45987">
    <property type="entry name" value="39S RIBOSOMAL PROTEIN L12"/>
    <property type="match status" value="1"/>
</dbReference>
<dbReference type="Proteomes" id="UP000006310">
    <property type="component" value="Chromosome 6"/>
</dbReference>
<sequence length="186" mass="19225">MSMALRRCAPRMVRATVARRFGVCGSLRLQSTQAASGASERVTGIVDSVEQLTLLETSQLIAELKTRLNIPETAFAAAPGQFVGGGAAGGAVGAGTGGAASGEDANASAVPKEEEQTTFTVKLDSFDAKGKAKIIKEVKSLLGLSLVDAKKFVEGAPKTIKENIGKDDAQGIKDTFEKLGAKVSLE</sequence>
<dbReference type="OrthoDB" id="250175at2759"/>
<dbReference type="SUPFAM" id="SSF48300">
    <property type="entry name" value="Ribosomal protein L7/12, oligomerisation (N-terminal) domain"/>
    <property type="match status" value="1"/>
</dbReference>
<dbReference type="Pfam" id="PF16320">
    <property type="entry name" value="Ribosomal_L12_N"/>
    <property type="match status" value="1"/>
</dbReference>
<dbReference type="Gene3D" id="1.20.5.710">
    <property type="entry name" value="Single helix bin"/>
    <property type="match status" value="1"/>
</dbReference>
<dbReference type="InterPro" id="IPR013823">
    <property type="entry name" value="Ribosomal_bL12_C"/>
</dbReference>
<dbReference type="InterPro" id="IPR014719">
    <property type="entry name" value="Ribosomal_bL12_C/ClpS-like"/>
</dbReference>
<dbReference type="FunFam" id="3.30.1390.10:FF:000001">
    <property type="entry name" value="50S ribosomal protein L7/L12"/>
    <property type="match status" value="1"/>
</dbReference>
<evidence type="ECO:0000256" key="3">
    <source>
        <dbReference type="ARBA" id="ARBA00023274"/>
    </source>
</evidence>
<dbReference type="AlphaFoldDB" id="J7S8D5"/>
<evidence type="ECO:0000313" key="8">
    <source>
        <dbReference type="Proteomes" id="UP000006310"/>
    </source>
</evidence>
<organism evidence="7 8">
    <name type="scientific">Huiozyma naganishii (strain ATCC MYA-139 / BCRC 22969 / CBS 8797 / KCTC 17520 / NBRC 10181 / NCYC 3082 / Yp74L-3)</name>
    <name type="common">Yeast</name>
    <name type="synonym">Kazachstania naganishii</name>
    <dbReference type="NCBI Taxonomy" id="1071383"/>
    <lineage>
        <taxon>Eukaryota</taxon>
        <taxon>Fungi</taxon>
        <taxon>Dikarya</taxon>
        <taxon>Ascomycota</taxon>
        <taxon>Saccharomycotina</taxon>
        <taxon>Saccharomycetes</taxon>
        <taxon>Saccharomycetales</taxon>
        <taxon>Saccharomycetaceae</taxon>
        <taxon>Huiozyma</taxon>
    </lineage>
</organism>
<feature type="domain" description="Large ribosomal subunit protein bL12 C-terminal" evidence="5">
    <location>
        <begin position="119"/>
        <end position="186"/>
    </location>
</feature>
<dbReference type="SUPFAM" id="SSF54736">
    <property type="entry name" value="ClpS-like"/>
    <property type="match status" value="1"/>
</dbReference>
<keyword evidence="8" id="KW-1185">Reference proteome</keyword>
<dbReference type="Pfam" id="PF00542">
    <property type="entry name" value="Ribosomal_L12"/>
    <property type="match status" value="1"/>
</dbReference>
<dbReference type="KEGG" id="kng:KNAG_0F01990"/>
<evidence type="ECO:0000313" key="7">
    <source>
        <dbReference type="EMBL" id="CCK70866.1"/>
    </source>
</evidence>
<evidence type="ECO:0000256" key="2">
    <source>
        <dbReference type="ARBA" id="ARBA00022980"/>
    </source>
</evidence>
<proteinExistence type="inferred from homology"/>
<dbReference type="RefSeq" id="XP_022465112.1">
    <property type="nucleotide sequence ID" value="XM_022608636.1"/>
</dbReference>